<name>A0ABD6C1E8_9EURY</name>
<dbReference type="AlphaFoldDB" id="A0ABD6C1E8"/>
<proteinExistence type="predicted"/>
<protein>
    <recommendedName>
        <fullName evidence="3">Transcriptional regulator</fullName>
    </recommendedName>
</protein>
<evidence type="ECO:0000313" key="1">
    <source>
        <dbReference type="EMBL" id="MFD1571227.1"/>
    </source>
</evidence>
<reference evidence="1 2" key="1">
    <citation type="journal article" date="2019" name="Int. J. Syst. Evol. Microbiol.">
        <title>The Global Catalogue of Microorganisms (GCM) 10K type strain sequencing project: providing services to taxonomists for standard genome sequencing and annotation.</title>
        <authorList>
            <consortium name="The Broad Institute Genomics Platform"/>
            <consortium name="The Broad Institute Genome Sequencing Center for Infectious Disease"/>
            <person name="Wu L."/>
            <person name="Ma J."/>
        </authorList>
    </citation>
    <scope>NUCLEOTIDE SEQUENCE [LARGE SCALE GENOMIC DNA]</scope>
    <source>
        <strain evidence="1 2">CGMCC 1.12689</strain>
    </source>
</reference>
<comment type="caution">
    <text evidence="1">The sequence shown here is derived from an EMBL/GenBank/DDBJ whole genome shotgun (WGS) entry which is preliminary data.</text>
</comment>
<keyword evidence="2" id="KW-1185">Reference proteome</keyword>
<sequence>MTDSTRSQFELDLFMLVAEHDAWRILALLTLLDEPVSHEQVAEFLTAFDQGTPTAVEAASTDTTTHNTTIADLDEAGVITETANGLTRGPRFTEAFQMVPPS</sequence>
<evidence type="ECO:0008006" key="3">
    <source>
        <dbReference type="Google" id="ProtNLM"/>
    </source>
</evidence>
<dbReference type="EMBL" id="JBHUDB010000009">
    <property type="protein sequence ID" value="MFD1571227.1"/>
    <property type="molecule type" value="Genomic_DNA"/>
</dbReference>
<organism evidence="1 2">
    <name type="scientific">Halorubrum laminariae</name>
    <dbReference type="NCBI Taxonomy" id="1433523"/>
    <lineage>
        <taxon>Archaea</taxon>
        <taxon>Methanobacteriati</taxon>
        <taxon>Methanobacteriota</taxon>
        <taxon>Stenosarchaea group</taxon>
        <taxon>Halobacteria</taxon>
        <taxon>Halobacteriales</taxon>
        <taxon>Haloferacaceae</taxon>
        <taxon>Halorubrum</taxon>
    </lineage>
</organism>
<dbReference type="Proteomes" id="UP001597185">
    <property type="component" value="Unassembled WGS sequence"/>
</dbReference>
<evidence type="ECO:0000313" key="2">
    <source>
        <dbReference type="Proteomes" id="UP001597185"/>
    </source>
</evidence>
<gene>
    <name evidence="1" type="ORF">ACFR9T_11615</name>
</gene>
<accession>A0ABD6C1E8</accession>
<dbReference type="RefSeq" id="WP_256419368.1">
    <property type="nucleotide sequence ID" value="NZ_JANHDL010000018.1"/>
</dbReference>